<feature type="compositionally biased region" description="Acidic residues" evidence="1">
    <location>
        <begin position="416"/>
        <end position="437"/>
    </location>
</feature>
<dbReference type="RefSeq" id="XP_064654641.1">
    <property type="nucleotide sequence ID" value="XM_064807268.1"/>
</dbReference>
<name>A0AAV9P0L3_9PEZI</name>
<comment type="caution">
    <text evidence="2">The sequence shown here is derived from an EMBL/GenBank/DDBJ whole genome shotgun (WGS) entry which is preliminary data.</text>
</comment>
<feature type="compositionally biased region" description="Acidic residues" evidence="1">
    <location>
        <begin position="452"/>
        <end position="496"/>
    </location>
</feature>
<evidence type="ECO:0000313" key="3">
    <source>
        <dbReference type="Proteomes" id="UP001337655"/>
    </source>
</evidence>
<accession>A0AAV9P0L3</accession>
<keyword evidence="3" id="KW-1185">Reference proteome</keyword>
<evidence type="ECO:0000313" key="2">
    <source>
        <dbReference type="EMBL" id="KAK5164348.1"/>
    </source>
</evidence>
<dbReference type="GeneID" id="89931374"/>
<proteinExistence type="predicted"/>
<feature type="region of interest" description="Disordered" evidence="1">
    <location>
        <begin position="416"/>
        <end position="510"/>
    </location>
</feature>
<protein>
    <recommendedName>
        <fullName evidence="4">F-box domain-containing protein</fullName>
    </recommendedName>
</protein>
<evidence type="ECO:0000256" key="1">
    <source>
        <dbReference type="SAM" id="MobiDB-lite"/>
    </source>
</evidence>
<dbReference type="EMBL" id="JAVRRT010000020">
    <property type="protein sequence ID" value="KAK5164348.1"/>
    <property type="molecule type" value="Genomic_DNA"/>
</dbReference>
<dbReference type="AlphaFoldDB" id="A0AAV9P0L3"/>
<reference evidence="2 3" key="1">
    <citation type="submission" date="2023-08" db="EMBL/GenBank/DDBJ databases">
        <title>Black Yeasts Isolated from many extreme environments.</title>
        <authorList>
            <person name="Coleine C."/>
            <person name="Stajich J.E."/>
            <person name="Selbmann L."/>
        </authorList>
    </citation>
    <scope>NUCLEOTIDE SEQUENCE [LARGE SCALE GENOMIC DNA]</scope>
    <source>
        <strain evidence="2 3">CCFEE 5935</strain>
    </source>
</reference>
<evidence type="ECO:0008006" key="4">
    <source>
        <dbReference type="Google" id="ProtNLM"/>
    </source>
</evidence>
<dbReference type="Proteomes" id="UP001337655">
    <property type="component" value="Unassembled WGS sequence"/>
</dbReference>
<gene>
    <name evidence="2" type="ORF">LTR77_010044</name>
</gene>
<organism evidence="2 3">
    <name type="scientific">Saxophila tyrrhenica</name>
    <dbReference type="NCBI Taxonomy" id="1690608"/>
    <lineage>
        <taxon>Eukaryota</taxon>
        <taxon>Fungi</taxon>
        <taxon>Dikarya</taxon>
        <taxon>Ascomycota</taxon>
        <taxon>Pezizomycotina</taxon>
        <taxon>Dothideomycetes</taxon>
        <taxon>Dothideomycetidae</taxon>
        <taxon>Mycosphaerellales</taxon>
        <taxon>Extremaceae</taxon>
        <taxon>Saxophila</taxon>
    </lineage>
</organism>
<sequence length="576" mass="64837">MANLTKARLDDLLPEMIERIAKQCHRRDLIALRLVSRKLESKTHAIFLKEHFSDRSFLLCSEGSLRVLASIVANPEFANALKHLTFYDERLAIEPNKCPWEPEEMYYERITWSDPFLKWAVWANVSPDQIAAAYQDLRRAHSRFETSSLPRELLEFIFGKLKSLVSIDLRGNLTEHRGKFQWRGERYPVTYRILASGSGSGSGSGPLEEDMITCEEDILVPRYTYGRNFMMTVLDALALRSVLLETLSVQDKCWTKMVNRRAVETFATHTKRIDQLGQSCSTLKRFNMTVYESVSSNTPAPFGPDHDLESMWLSQGYGFYGGHYVERIRPLLTPALPMILASQFSKLKTLYVDSFEFDFATICNFLQGHPTLQTFEALACCFKASTINYAAVLEAAKPGFMTTNHDYWTKVAADAEEAGGEEAGDEEAGGEEVGGEEAGDRETAVASVDGGSEGDDDEESEGDDDEESEEDDDGESEEDDDGESEKGDEEGSEADNNDNNNNNGVEDEPDYVICGENVDRAIEALFQEQTKFEGVRIQRGIVRQWVPHDFDVETPRARMEVCRCPPWDVATLARLG</sequence>